<sequence length="598" mass="64623">MGKKQKTSKTEAVPVEGNASSAPVNNEPTAAPSLPFLGGGSATAIDPTLASLFESSAGPVKAPQFTTLPETTDAKTKGKKSGKESRREQDPNEPASSDEDKQAAEESDEEMQDAEDEVADVDGAVSAHEHGRKRKRGGAEELEESYMRRIAKEGAKEEEKRRSEKAKRRKVKEMDEEESGSSDSEKDEDGASEDSEDEDDVNSPPPVHESLTNDPDAALLDKSARTVFLSNVSNDAIKSKSAKKTLLKHLSSFLPSLPESATSHKIESIRFRSTAFSSTAVPKRAAYAKRELMDSTTRSTNAYVVYTTTTAARRAPQVLNGTVVLDRHLRVDSVAHPSPIDYKRCVFVGNLGFVDEETPADEEEAEKRKKKNKPPADVEEGLWRTFNEHTRSSIAKPPKPSKSSKEPSSTDDISNLDVGPVESVRVIRDPATRISKGIAYVQFYDENAVEAALLLDDQKFPPMLPRKLRVTRAKRVMKKASNNSSNTKNANKTALGARRGGDKLASFQGRATGLLGKGGAWKIQNSKSSKKDEGGAAGAGSKPFIFEGHRATAEKGPGFKVKTKSRGAKAKGGKPKTRSTRRAATFRAGGEKKGGKGK</sequence>
<keyword evidence="6" id="KW-0539">Nucleus</keyword>
<comment type="function">
    <text evidence="1">Involved in pre-25S rRNA processing.</text>
</comment>
<reference evidence="10 11" key="1">
    <citation type="submission" date="2017-10" db="EMBL/GenBank/DDBJ databases">
        <title>Comparative genomics in systemic dimorphic fungi from Ajellomycetaceae.</title>
        <authorList>
            <person name="Munoz J.F."/>
            <person name="Mcewen J.G."/>
            <person name="Clay O.K."/>
            <person name="Cuomo C.A."/>
        </authorList>
    </citation>
    <scope>NUCLEOTIDE SEQUENCE [LARGE SCALE GENOMIC DNA]</scope>
    <source>
        <strain evidence="10 11">UAMH5409</strain>
    </source>
</reference>
<dbReference type="SUPFAM" id="SSF54928">
    <property type="entry name" value="RNA-binding domain, RBD"/>
    <property type="match status" value="2"/>
</dbReference>
<dbReference type="InterPro" id="IPR035979">
    <property type="entry name" value="RBD_domain_sf"/>
</dbReference>
<proteinExistence type="inferred from homology"/>
<feature type="compositionally biased region" description="Basic and acidic residues" evidence="8">
    <location>
        <begin position="145"/>
        <end position="162"/>
    </location>
</feature>
<feature type="region of interest" description="Disordered" evidence="8">
    <location>
        <begin position="1"/>
        <end position="44"/>
    </location>
</feature>
<evidence type="ECO:0000256" key="8">
    <source>
        <dbReference type="SAM" id="MobiDB-lite"/>
    </source>
</evidence>
<dbReference type="Pfam" id="PF00076">
    <property type="entry name" value="RRM_1"/>
    <property type="match status" value="1"/>
</dbReference>
<accession>A0A2B7XLV3</accession>
<organism evidence="10 11">
    <name type="scientific">Helicocarpus griseus UAMH5409</name>
    <dbReference type="NCBI Taxonomy" id="1447875"/>
    <lineage>
        <taxon>Eukaryota</taxon>
        <taxon>Fungi</taxon>
        <taxon>Dikarya</taxon>
        <taxon>Ascomycota</taxon>
        <taxon>Pezizomycotina</taxon>
        <taxon>Eurotiomycetes</taxon>
        <taxon>Eurotiomycetidae</taxon>
        <taxon>Onygenales</taxon>
        <taxon>Ajellomycetaceae</taxon>
        <taxon>Helicocarpus</taxon>
    </lineage>
</organism>
<gene>
    <name evidence="10" type="ORF">AJ79_05678</name>
</gene>
<name>A0A2B7XLV3_9EURO</name>
<dbReference type="STRING" id="1447875.A0A2B7XLV3"/>
<evidence type="ECO:0000256" key="5">
    <source>
        <dbReference type="ARBA" id="ARBA00022884"/>
    </source>
</evidence>
<dbReference type="GO" id="GO:0005730">
    <property type="term" value="C:nucleolus"/>
    <property type="evidence" value="ECO:0007669"/>
    <property type="project" value="UniProtKB-SubCell"/>
</dbReference>
<feature type="region of interest" description="Disordered" evidence="8">
    <location>
        <begin position="519"/>
        <end position="598"/>
    </location>
</feature>
<evidence type="ECO:0000256" key="6">
    <source>
        <dbReference type="ARBA" id="ARBA00023242"/>
    </source>
</evidence>
<protein>
    <recommendedName>
        <fullName evidence="4">Nucleolar protein 12</fullName>
    </recommendedName>
</protein>
<feature type="compositionally biased region" description="Low complexity" evidence="8">
    <location>
        <begin position="479"/>
        <end position="494"/>
    </location>
</feature>
<dbReference type="GO" id="GO:0019843">
    <property type="term" value="F:rRNA binding"/>
    <property type="evidence" value="ECO:0007669"/>
    <property type="project" value="TreeGrafter"/>
</dbReference>
<evidence type="ECO:0000313" key="11">
    <source>
        <dbReference type="Proteomes" id="UP000223968"/>
    </source>
</evidence>
<keyword evidence="11" id="KW-1185">Reference proteome</keyword>
<feature type="region of interest" description="Disordered" evidence="8">
    <location>
        <begin position="358"/>
        <end position="416"/>
    </location>
</feature>
<evidence type="ECO:0000256" key="2">
    <source>
        <dbReference type="ARBA" id="ARBA00004604"/>
    </source>
</evidence>
<dbReference type="PROSITE" id="PS50102">
    <property type="entry name" value="RRM"/>
    <property type="match status" value="1"/>
</dbReference>
<feature type="compositionally biased region" description="Acidic residues" evidence="8">
    <location>
        <begin position="105"/>
        <end position="120"/>
    </location>
</feature>
<dbReference type="GO" id="GO:0000463">
    <property type="term" value="P:maturation of LSU-rRNA from tricistronic rRNA transcript (SSU-rRNA, 5.8S rRNA, LSU-rRNA)"/>
    <property type="evidence" value="ECO:0007669"/>
    <property type="project" value="TreeGrafter"/>
</dbReference>
<feature type="compositionally biased region" description="Basic and acidic residues" evidence="8">
    <location>
        <begin position="589"/>
        <end position="598"/>
    </location>
</feature>
<dbReference type="PANTHER" id="PTHR23236">
    <property type="entry name" value="EUKARYOTIC TRANSLATION INITIATION FACTOR 4B/4H"/>
    <property type="match status" value="1"/>
</dbReference>
<feature type="compositionally biased region" description="Basic residues" evidence="8">
    <location>
        <begin position="561"/>
        <end position="581"/>
    </location>
</feature>
<dbReference type="SMART" id="SM00360">
    <property type="entry name" value="RRM"/>
    <property type="match status" value="1"/>
</dbReference>
<evidence type="ECO:0000259" key="9">
    <source>
        <dbReference type="PROSITE" id="PS50102"/>
    </source>
</evidence>
<evidence type="ECO:0000256" key="3">
    <source>
        <dbReference type="ARBA" id="ARBA00007077"/>
    </source>
</evidence>
<dbReference type="AlphaFoldDB" id="A0A2B7XLV3"/>
<comment type="similarity">
    <text evidence="3">Belongs to the RRM RBM34 family.</text>
</comment>
<feature type="compositionally biased region" description="Basic and acidic residues" evidence="8">
    <location>
        <begin position="72"/>
        <end position="90"/>
    </location>
</feature>
<comment type="caution">
    <text evidence="10">The sequence shown here is derived from an EMBL/GenBank/DDBJ whole genome shotgun (WGS) entry which is preliminary data.</text>
</comment>
<dbReference type="Gene3D" id="3.30.70.330">
    <property type="match status" value="2"/>
</dbReference>
<evidence type="ECO:0000256" key="7">
    <source>
        <dbReference type="PROSITE-ProRule" id="PRU00176"/>
    </source>
</evidence>
<feature type="region of interest" description="Disordered" evidence="8">
    <location>
        <begin position="477"/>
        <end position="503"/>
    </location>
</feature>
<feature type="compositionally biased region" description="Polar residues" evidence="8">
    <location>
        <begin position="18"/>
        <end position="28"/>
    </location>
</feature>
<dbReference type="InterPro" id="IPR000504">
    <property type="entry name" value="RRM_dom"/>
</dbReference>
<dbReference type="EMBL" id="PDNB01000092">
    <property type="protein sequence ID" value="PGH09622.1"/>
    <property type="molecule type" value="Genomic_DNA"/>
</dbReference>
<comment type="subcellular location">
    <subcellularLocation>
        <location evidence="2">Nucleus</location>
        <location evidence="2">Nucleolus</location>
    </subcellularLocation>
</comment>
<dbReference type="PANTHER" id="PTHR23236:SF25">
    <property type="entry name" value="RNA-BINDING PROTEIN 34"/>
    <property type="match status" value="1"/>
</dbReference>
<feature type="region of interest" description="Disordered" evidence="8">
    <location>
        <begin position="57"/>
        <end position="216"/>
    </location>
</feature>
<evidence type="ECO:0000256" key="4">
    <source>
        <dbReference type="ARBA" id="ARBA00015520"/>
    </source>
</evidence>
<dbReference type="OrthoDB" id="442677at2759"/>
<dbReference type="Proteomes" id="UP000223968">
    <property type="component" value="Unassembled WGS sequence"/>
</dbReference>
<feature type="compositionally biased region" description="Acidic residues" evidence="8">
    <location>
        <begin position="174"/>
        <end position="201"/>
    </location>
</feature>
<dbReference type="InterPro" id="IPR012677">
    <property type="entry name" value="Nucleotide-bd_a/b_plait_sf"/>
</dbReference>
<feature type="domain" description="RRM" evidence="9">
    <location>
        <begin position="344"/>
        <end position="475"/>
    </location>
</feature>
<evidence type="ECO:0000313" key="10">
    <source>
        <dbReference type="EMBL" id="PGH09622.1"/>
    </source>
</evidence>
<keyword evidence="5 7" id="KW-0694">RNA-binding</keyword>
<evidence type="ECO:0000256" key="1">
    <source>
        <dbReference type="ARBA" id="ARBA00002475"/>
    </source>
</evidence>